<evidence type="ECO:0000256" key="1">
    <source>
        <dbReference type="ARBA" id="ARBA00005194"/>
    </source>
</evidence>
<sequence length="432" mass="45807">MRGLGTHGTGTHGPGMHGSEPARIVVDGIGITASIGQGRDAFADALLAGEHRFATMRRPGRQRPGAGDDVAPFIGAEIADLRIPASIPAAKLRNASWSAQVAVATLHEAWHDAGLDDVDPTRIGLIVGGSNFQQRELVQNQLKYQDRVEFLRPTHAMSFMDTDLCGLCSETFGIRGSAFTVGGASASGQLAAIQAAEAVRSGQVDVCIALGALMDLSFFECQAFRSLGAMGSDRFARQPELACRPFDRDRDGFIFGEACGAIVLRRAGQDTSGRPDGTPPYAELKGWAMAWDANRNPNPSLDGETTVIRRALAMAGLDADAIDYVNPHGTASMVGDETELAALRACGLDRAWINATKSLVGHGLSAAGMVELIAIMLQMRAGRLHPSRNLENPIDAGFRWVGANAVDHTVERALNMSMGFGGINTAVCLQRC</sequence>
<protein>
    <submittedName>
        <fullName evidence="7">Polyketide biosynthesis malonyl-ACP decarboxylase PksF</fullName>
    </submittedName>
</protein>
<evidence type="ECO:0000259" key="6">
    <source>
        <dbReference type="PROSITE" id="PS52004"/>
    </source>
</evidence>
<dbReference type="InterPro" id="IPR014030">
    <property type="entry name" value="Ketoacyl_synth_N"/>
</dbReference>
<keyword evidence="8" id="KW-1185">Reference proteome</keyword>
<accession>A0ABP9BMZ4</accession>
<dbReference type="Pfam" id="PF02801">
    <property type="entry name" value="Ketoacyl-synt_C"/>
    <property type="match status" value="1"/>
</dbReference>
<comment type="pathway">
    <text evidence="1">Lipid metabolism; fatty acid biosynthesis.</text>
</comment>
<dbReference type="Proteomes" id="UP001499959">
    <property type="component" value="Unassembled WGS sequence"/>
</dbReference>
<evidence type="ECO:0000256" key="3">
    <source>
        <dbReference type="ARBA" id="ARBA00022679"/>
    </source>
</evidence>
<comment type="caution">
    <text evidence="7">The sequence shown here is derived from an EMBL/GenBank/DDBJ whole genome shotgun (WGS) entry which is preliminary data.</text>
</comment>
<dbReference type="Pfam" id="PF00109">
    <property type="entry name" value="ketoacyl-synt"/>
    <property type="match status" value="1"/>
</dbReference>
<dbReference type="EMBL" id="BAABJE010000014">
    <property type="protein sequence ID" value="GAA4797965.1"/>
    <property type="molecule type" value="Genomic_DNA"/>
</dbReference>
<reference evidence="8" key="1">
    <citation type="journal article" date="2019" name="Int. J. Syst. Evol. Microbiol.">
        <title>The Global Catalogue of Microorganisms (GCM) 10K type strain sequencing project: providing services to taxonomists for standard genome sequencing and annotation.</title>
        <authorList>
            <consortium name="The Broad Institute Genomics Platform"/>
            <consortium name="The Broad Institute Genome Sequencing Center for Infectious Disease"/>
            <person name="Wu L."/>
            <person name="Ma J."/>
        </authorList>
    </citation>
    <scope>NUCLEOTIDE SEQUENCE [LARGE SCALE GENOMIC DNA]</scope>
    <source>
        <strain evidence="8">JCM 18204</strain>
    </source>
</reference>
<evidence type="ECO:0000256" key="4">
    <source>
        <dbReference type="RuleBase" id="RU003694"/>
    </source>
</evidence>
<evidence type="ECO:0000256" key="2">
    <source>
        <dbReference type="ARBA" id="ARBA00008467"/>
    </source>
</evidence>
<dbReference type="NCBIfam" id="NF005490">
    <property type="entry name" value="PRK07103.1"/>
    <property type="match status" value="1"/>
</dbReference>
<dbReference type="PANTHER" id="PTHR11712">
    <property type="entry name" value="POLYKETIDE SYNTHASE-RELATED"/>
    <property type="match status" value="1"/>
</dbReference>
<dbReference type="InterPro" id="IPR000794">
    <property type="entry name" value="Beta-ketoacyl_synthase"/>
</dbReference>
<dbReference type="InterPro" id="IPR020841">
    <property type="entry name" value="PKS_Beta-ketoAc_synthase_dom"/>
</dbReference>
<proteinExistence type="inferred from homology"/>
<dbReference type="PROSITE" id="PS52004">
    <property type="entry name" value="KS3_2"/>
    <property type="match status" value="1"/>
</dbReference>
<dbReference type="CDD" id="cd00834">
    <property type="entry name" value="KAS_I_II"/>
    <property type="match status" value="1"/>
</dbReference>
<dbReference type="Gene3D" id="3.40.47.10">
    <property type="match status" value="2"/>
</dbReference>
<evidence type="ECO:0000256" key="5">
    <source>
        <dbReference type="SAM" id="MobiDB-lite"/>
    </source>
</evidence>
<dbReference type="InterPro" id="IPR016039">
    <property type="entry name" value="Thiolase-like"/>
</dbReference>
<dbReference type="PANTHER" id="PTHR11712:SF336">
    <property type="entry name" value="3-OXOACYL-[ACYL-CARRIER-PROTEIN] SYNTHASE, MITOCHONDRIAL"/>
    <property type="match status" value="1"/>
</dbReference>
<evidence type="ECO:0000313" key="7">
    <source>
        <dbReference type="EMBL" id="GAA4797965.1"/>
    </source>
</evidence>
<comment type="similarity">
    <text evidence="2 4">Belongs to the thiolase-like superfamily. Beta-ketoacyl-ACP synthases family.</text>
</comment>
<organism evidence="7 8">
    <name type="scientific">Lysobacter hankyongensis</name>
    <dbReference type="NCBI Taxonomy" id="1176535"/>
    <lineage>
        <taxon>Bacteria</taxon>
        <taxon>Pseudomonadati</taxon>
        <taxon>Pseudomonadota</taxon>
        <taxon>Gammaproteobacteria</taxon>
        <taxon>Lysobacterales</taxon>
        <taxon>Lysobacteraceae</taxon>
        <taxon>Lysobacter</taxon>
    </lineage>
</organism>
<dbReference type="SMART" id="SM00825">
    <property type="entry name" value="PKS_KS"/>
    <property type="match status" value="1"/>
</dbReference>
<evidence type="ECO:0000313" key="8">
    <source>
        <dbReference type="Proteomes" id="UP001499959"/>
    </source>
</evidence>
<gene>
    <name evidence="7" type="primary">pksF</name>
    <name evidence="7" type="ORF">GCM10023307_24950</name>
</gene>
<name>A0ABP9BMZ4_9GAMM</name>
<feature type="region of interest" description="Disordered" evidence="5">
    <location>
        <begin position="1"/>
        <end position="21"/>
    </location>
</feature>
<dbReference type="InterPro" id="IPR014031">
    <property type="entry name" value="Ketoacyl_synth_C"/>
</dbReference>
<keyword evidence="3 4" id="KW-0808">Transferase</keyword>
<dbReference type="SUPFAM" id="SSF53901">
    <property type="entry name" value="Thiolase-like"/>
    <property type="match status" value="2"/>
</dbReference>
<feature type="domain" description="Ketosynthase family 3 (KS3)" evidence="6">
    <location>
        <begin position="21"/>
        <end position="431"/>
    </location>
</feature>
<feature type="compositionally biased region" description="Gly residues" evidence="5">
    <location>
        <begin position="1"/>
        <end position="16"/>
    </location>
</feature>